<evidence type="ECO:0000256" key="6">
    <source>
        <dbReference type="ARBA" id="ARBA00023136"/>
    </source>
</evidence>
<keyword evidence="3" id="KW-0812">Transmembrane</keyword>
<sequence>MSLESTDREADRVGPAGEAAVLVAIQSAVTRPATVSAARALSHFGEHSLGWLALAGAGALVAARRGDETARRRYLEAGAGAFGAHAASVIIKRIVRRPRPNHPDISVGVGTPSKLSFPSSHATSTTTAAILLGWALAAGSGASGADGLAAGSGASGADGLAAGSGVSGASRRWRNPATLTAVIVPPMLLSRLVLGVHYPTDVLAGAAIGAASAGAVIAGDKLMGDRLFANRKPGVS</sequence>
<evidence type="ECO:0000256" key="4">
    <source>
        <dbReference type="ARBA" id="ARBA00022801"/>
    </source>
</evidence>
<keyword evidence="9" id="KW-1185">Reference proteome</keyword>
<keyword evidence="6" id="KW-0472">Membrane</keyword>
<dbReference type="SMART" id="SM00014">
    <property type="entry name" value="acidPPc"/>
    <property type="match status" value="1"/>
</dbReference>
<gene>
    <name evidence="8" type="ORF">GCM10010528_16080</name>
</gene>
<keyword evidence="5" id="KW-1133">Transmembrane helix</keyword>
<reference evidence="9" key="1">
    <citation type="journal article" date="2019" name="Int. J. Syst. Evol. Microbiol.">
        <title>The Global Catalogue of Microorganisms (GCM) 10K type strain sequencing project: providing services to taxonomists for standard genome sequencing and annotation.</title>
        <authorList>
            <consortium name="The Broad Institute Genomics Platform"/>
            <consortium name="The Broad Institute Genome Sequencing Center for Infectious Disease"/>
            <person name="Wu L."/>
            <person name="Ma J."/>
        </authorList>
    </citation>
    <scope>NUCLEOTIDE SEQUENCE [LARGE SCALE GENOMIC DNA]</scope>
    <source>
        <strain evidence="9">JCM 14234</strain>
    </source>
</reference>
<name>A0ABP6L9Z6_9ACTN</name>
<accession>A0ABP6L9Z6</accession>
<protein>
    <submittedName>
        <fullName evidence="8">Phosphatase PAP2 family protein</fullName>
    </submittedName>
</protein>
<dbReference type="InterPro" id="IPR036938">
    <property type="entry name" value="PAP2/HPO_sf"/>
</dbReference>
<dbReference type="Gene3D" id="1.20.144.10">
    <property type="entry name" value="Phosphatidic acid phosphatase type 2/haloperoxidase"/>
    <property type="match status" value="1"/>
</dbReference>
<evidence type="ECO:0000313" key="9">
    <source>
        <dbReference type="Proteomes" id="UP001501035"/>
    </source>
</evidence>
<proteinExistence type="predicted"/>
<organism evidence="8 9">
    <name type="scientific">Gordonia defluvii</name>
    <dbReference type="NCBI Taxonomy" id="283718"/>
    <lineage>
        <taxon>Bacteria</taxon>
        <taxon>Bacillati</taxon>
        <taxon>Actinomycetota</taxon>
        <taxon>Actinomycetes</taxon>
        <taxon>Mycobacteriales</taxon>
        <taxon>Gordoniaceae</taxon>
        <taxon>Gordonia</taxon>
    </lineage>
</organism>
<dbReference type="Pfam" id="PF01569">
    <property type="entry name" value="PAP2"/>
    <property type="match status" value="1"/>
</dbReference>
<feature type="domain" description="Phosphatidic acid phosphatase type 2/haloperoxidase" evidence="7">
    <location>
        <begin position="74"/>
        <end position="217"/>
    </location>
</feature>
<dbReference type="Proteomes" id="UP001501035">
    <property type="component" value="Unassembled WGS sequence"/>
</dbReference>
<evidence type="ECO:0000259" key="7">
    <source>
        <dbReference type="SMART" id="SM00014"/>
    </source>
</evidence>
<evidence type="ECO:0000256" key="5">
    <source>
        <dbReference type="ARBA" id="ARBA00022989"/>
    </source>
</evidence>
<comment type="caution">
    <text evidence="8">The sequence shown here is derived from an EMBL/GenBank/DDBJ whole genome shotgun (WGS) entry which is preliminary data.</text>
</comment>
<evidence type="ECO:0000256" key="2">
    <source>
        <dbReference type="ARBA" id="ARBA00022475"/>
    </source>
</evidence>
<dbReference type="EMBL" id="BAAAVS010000023">
    <property type="protein sequence ID" value="GAA3036173.1"/>
    <property type="molecule type" value="Genomic_DNA"/>
</dbReference>
<dbReference type="RefSeq" id="WP_290713272.1">
    <property type="nucleotide sequence ID" value="NZ_BAAAVS010000023.1"/>
</dbReference>
<evidence type="ECO:0000256" key="1">
    <source>
        <dbReference type="ARBA" id="ARBA00004651"/>
    </source>
</evidence>
<evidence type="ECO:0000256" key="3">
    <source>
        <dbReference type="ARBA" id="ARBA00022692"/>
    </source>
</evidence>
<dbReference type="PANTHER" id="PTHR14969">
    <property type="entry name" value="SPHINGOSINE-1-PHOSPHATE PHOSPHOHYDROLASE"/>
    <property type="match status" value="1"/>
</dbReference>
<evidence type="ECO:0000313" key="8">
    <source>
        <dbReference type="EMBL" id="GAA3036173.1"/>
    </source>
</evidence>
<dbReference type="SUPFAM" id="SSF48317">
    <property type="entry name" value="Acid phosphatase/Vanadium-dependent haloperoxidase"/>
    <property type="match status" value="1"/>
</dbReference>
<comment type="subcellular location">
    <subcellularLocation>
        <location evidence="1">Cell membrane</location>
        <topology evidence="1">Multi-pass membrane protein</topology>
    </subcellularLocation>
</comment>
<keyword evidence="4" id="KW-0378">Hydrolase</keyword>
<keyword evidence="2" id="KW-1003">Cell membrane</keyword>
<dbReference type="PANTHER" id="PTHR14969:SF62">
    <property type="entry name" value="DECAPRENYLPHOSPHORYL-5-PHOSPHORIBOSE PHOSPHATASE RV3807C-RELATED"/>
    <property type="match status" value="1"/>
</dbReference>
<dbReference type="InterPro" id="IPR000326">
    <property type="entry name" value="PAP2/HPO"/>
</dbReference>